<dbReference type="Proteomes" id="UP000076858">
    <property type="component" value="Unassembled WGS sequence"/>
</dbReference>
<evidence type="ECO:0000256" key="1">
    <source>
        <dbReference type="ARBA" id="ARBA00004300"/>
    </source>
</evidence>
<proteinExistence type="predicted"/>
<keyword evidence="12" id="KW-1185">Reference proteome</keyword>
<feature type="compositionally biased region" description="Polar residues" evidence="10">
    <location>
        <begin position="326"/>
        <end position="338"/>
    </location>
</feature>
<feature type="compositionally biased region" description="Low complexity" evidence="10">
    <location>
        <begin position="299"/>
        <end position="317"/>
    </location>
</feature>
<dbReference type="AlphaFoldDB" id="A0A164RU31"/>
<evidence type="ECO:0000256" key="4">
    <source>
        <dbReference type="ARBA" id="ARBA00022737"/>
    </source>
</evidence>
<feature type="compositionally biased region" description="Polar residues" evidence="10">
    <location>
        <begin position="417"/>
        <end position="440"/>
    </location>
</feature>
<dbReference type="InterPro" id="IPR032675">
    <property type="entry name" value="LRR_dom_sf"/>
</dbReference>
<dbReference type="PROSITE" id="PS51450">
    <property type="entry name" value="LRR"/>
    <property type="match status" value="4"/>
</dbReference>
<keyword evidence="11" id="KW-0808">Transferase</keyword>
<evidence type="ECO:0000256" key="10">
    <source>
        <dbReference type="SAM" id="MobiDB-lite"/>
    </source>
</evidence>
<evidence type="ECO:0000313" key="12">
    <source>
        <dbReference type="Proteomes" id="UP000076858"/>
    </source>
</evidence>
<dbReference type="Gene3D" id="3.80.10.10">
    <property type="entry name" value="Ribonuclease Inhibitor"/>
    <property type="match status" value="2"/>
</dbReference>
<gene>
    <name evidence="11" type="ORF">APZ42_026944</name>
</gene>
<dbReference type="GO" id="GO:0030030">
    <property type="term" value="P:cell projection organization"/>
    <property type="evidence" value="ECO:0007669"/>
    <property type="project" value="UniProtKB-KW"/>
</dbReference>
<accession>A0A164RU31</accession>
<sequence>MASAVDSPEVLNLTRQHLKKVEPAPGNLHYSSLLLDHNDIARLENVETYCSLIKFSASHNQLVRMYGVARLYSLRVLNLSHNSIVSIEGLKDMKYLSHLNLAGNNIKSIEHLNANLLLEHLDLSDNAITTIPDLSSMKLLRRLHLQSNRIKTLQFCDKFLPTSLTTLTLADNCLTDVNEVSRLAHLVYLEVFSMAGNPCCSSGDVYRPFLLNWLPGLKILDETLVSAKESLVAEWLFSLGRGRQFKIGQHDELMAYLISIRPEIGGLTNGSQSDLEGSSGKLDKILNLARQNHCDLQLAVSATSSPTPTRRSVPSPAVKKTVPLRKQTSPPKDNTSAKANRAAKSTYEDDLSLEPMPALMYTSLDPSSTNLALERSCSVTLMPGNRPARPVSAQHFGTEDEEGLELAGQPSLRRAASASQQTRKPVYNRSTSHQPRNTKPVSKLPTRKSATERSGPMSVPSHGTSAPKLSEAQAAVAIQKVWRGYQTRNLNPVVVRLKDHVRLSRTEEHVQHLHRQLAHASSVNGPAVKSVAQSDEFVHLRESHDRLQRQVDDLRHSLQQVLDWMNSSAQQPVPRPRTLPLTSKSAPCVQQPVEHFAQGMADRLIQAVSEPVSRLEPPSSSTVVGLLP</sequence>
<comment type="function">
    <text evidence="7">Acts as a key negative regulator of ciliogenesis in collaboration with CCP110 by capping the mother centriole thereby preventing cilia formation. Required for recruitment of CCP110 to the centrosome.</text>
</comment>
<feature type="region of interest" description="Disordered" evidence="10">
    <location>
        <begin position="383"/>
        <end position="468"/>
    </location>
</feature>
<dbReference type="Pfam" id="PF00560">
    <property type="entry name" value="LRR_1"/>
    <property type="match status" value="1"/>
</dbReference>
<evidence type="ECO:0000256" key="8">
    <source>
        <dbReference type="ARBA" id="ARBA00068862"/>
    </source>
</evidence>
<dbReference type="CDD" id="cd23767">
    <property type="entry name" value="IQCD"/>
    <property type="match status" value="1"/>
</dbReference>
<dbReference type="GO" id="GO:0005813">
    <property type="term" value="C:centrosome"/>
    <property type="evidence" value="ECO:0007669"/>
    <property type="project" value="UniProtKB-SubCell"/>
</dbReference>
<dbReference type="GO" id="GO:0016301">
    <property type="term" value="F:kinase activity"/>
    <property type="evidence" value="ECO:0007669"/>
    <property type="project" value="UniProtKB-KW"/>
</dbReference>
<keyword evidence="11" id="KW-0418">Kinase</keyword>
<dbReference type="SMART" id="SM00365">
    <property type="entry name" value="LRR_SD22"/>
    <property type="match status" value="4"/>
</dbReference>
<dbReference type="FunFam" id="3.80.10.10:FF:000165">
    <property type="entry name" value="Centrosomal protein of 97 kDa"/>
    <property type="match status" value="1"/>
</dbReference>
<dbReference type="EMBL" id="LRGB01002140">
    <property type="protein sequence ID" value="KZS08943.1"/>
    <property type="molecule type" value="Genomic_DNA"/>
</dbReference>
<evidence type="ECO:0000256" key="7">
    <source>
        <dbReference type="ARBA" id="ARBA00058656"/>
    </source>
</evidence>
<dbReference type="PROSITE" id="PS50096">
    <property type="entry name" value="IQ"/>
    <property type="match status" value="1"/>
</dbReference>
<dbReference type="InterPro" id="IPR001611">
    <property type="entry name" value="Leu-rich_rpt"/>
</dbReference>
<organism evidence="11 12">
    <name type="scientific">Daphnia magna</name>
    <dbReference type="NCBI Taxonomy" id="35525"/>
    <lineage>
        <taxon>Eukaryota</taxon>
        <taxon>Metazoa</taxon>
        <taxon>Ecdysozoa</taxon>
        <taxon>Arthropoda</taxon>
        <taxon>Crustacea</taxon>
        <taxon>Branchiopoda</taxon>
        <taxon>Diplostraca</taxon>
        <taxon>Cladocera</taxon>
        <taxon>Anomopoda</taxon>
        <taxon>Daphniidae</taxon>
        <taxon>Daphnia</taxon>
    </lineage>
</organism>
<evidence type="ECO:0000256" key="3">
    <source>
        <dbReference type="ARBA" id="ARBA00022614"/>
    </source>
</evidence>
<evidence type="ECO:0000256" key="6">
    <source>
        <dbReference type="ARBA" id="ARBA00023212"/>
    </source>
</evidence>
<dbReference type="InterPro" id="IPR042655">
    <property type="entry name" value="LRC72"/>
</dbReference>
<evidence type="ECO:0000256" key="5">
    <source>
        <dbReference type="ARBA" id="ARBA00022794"/>
    </source>
</evidence>
<keyword evidence="4" id="KW-0677">Repeat</keyword>
<name>A0A164RU31_9CRUS</name>
<keyword evidence="3" id="KW-0433">Leucine-rich repeat</keyword>
<protein>
    <recommendedName>
        <fullName evidence="8">Centrosomal protein of 97 kDa</fullName>
    </recommendedName>
    <alternativeName>
        <fullName evidence="9">Leucine-rich repeat and IQ domain-containing protein 2</fullName>
    </alternativeName>
</protein>
<dbReference type="PANTHER" id="PTHR46759:SF1">
    <property type="entry name" value="LEUCINE-RICH REPEAT-CONTAINING PROTEIN 72"/>
    <property type="match status" value="1"/>
</dbReference>
<keyword evidence="5" id="KW-0970">Cilium biogenesis/degradation</keyword>
<evidence type="ECO:0000256" key="9">
    <source>
        <dbReference type="ARBA" id="ARBA00076677"/>
    </source>
</evidence>
<dbReference type="PANTHER" id="PTHR46759">
    <property type="entry name" value="LEUCINE-RICH REPEAT-CONTAINING PROTEIN 72"/>
    <property type="match status" value="1"/>
</dbReference>
<dbReference type="STRING" id="35525.A0A164RU31"/>
<evidence type="ECO:0000256" key="2">
    <source>
        <dbReference type="ARBA" id="ARBA00022490"/>
    </source>
</evidence>
<dbReference type="SUPFAM" id="SSF52075">
    <property type="entry name" value="Outer arm dynein light chain 1"/>
    <property type="match status" value="1"/>
</dbReference>
<dbReference type="OrthoDB" id="5954088at2759"/>
<keyword evidence="6" id="KW-0206">Cytoskeleton</keyword>
<comment type="subcellular location">
    <subcellularLocation>
        <location evidence="1">Cytoplasm</location>
        <location evidence="1">Cytoskeleton</location>
        <location evidence="1">Microtubule organizing center</location>
        <location evidence="1">Centrosome</location>
    </subcellularLocation>
</comment>
<evidence type="ECO:0000313" key="11">
    <source>
        <dbReference type="EMBL" id="KZS08943.1"/>
    </source>
</evidence>
<dbReference type="Pfam" id="PF14580">
    <property type="entry name" value="LRR_9"/>
    <property type="match status" value="1"/>
</dbReference>
<reference evidence="11 12" key="1">
    <citation type="submission" date="2016-03" db="EMBL/GenBank/DDBJ databases">
        <title>EvidentialGene: Evidence-directed Construction of Genes on Genomes.</title>
        <authorList>
            <person name="Gilbert D.G."/>
            <person name="Choi J.-H."/>
            <person name="Mockaitis K."/>
            <person name="Colbourne J."/>
            <person name="Pfrender M."/>
        </authorList>
    </citation>
    <scope>NUCLEOTIDE SEQUENCE [LARGE SCALE GENOMIC DNA]</scope>
    <source>
        <strain evidence="11 12">Xinb3</strain>
        <tissue evidence="11">Complete organism</tissue>
    </source>
</reference>
<comment type="caution">
    <text evidence="11">The sequence shown here is derived from an EMBL/GenBank/DDBJ whole genome shotgun (WGS) entry which is preliminary data.</text>
</comment>
<feature type="region of interest" description="Disordered" evidence="10">
    <location>
        <begin position="299"/>
        <end position="351"/>
    </location>
</feature>
<keyword evidence="2" id="KW-0963">Cytoplasm</keyword>